<comment type="caution">
    <text evidence="1">The sequence shown here is derived from an EMBL/GenBank/DDBJ whole genome shotgun (WGS) entry which is preliminary data.</text>
</comment>
<sequence>MSVTRLRPGVAWQSVHVADQQPQIDRTDCSQMLADVIISAVPSGVEHPIKLEPNATVWDRWKFLNRSVNMYPARRLMQCDVLADFVRVAPMLRSGLLQLSMLTEKFILSGLRGGVGRALKVSARPRRRAVKLRISG</sequence>
<proteinExistence type="predicted"/>
<evidence type="ECO:0000313" key="2">
    <source>
        <dbReference type="Proteomes" id="UP000299102"/>
    </source>
</evidence>
<protein>
    <submittedName>
        <fullName evidence="1">Uncharacterized protein</fullName>
    </submittedName>
</protein>
<evidence type="ECO:0000313" key="1">
    <source>
        <dbReference type="EMBL" id="GBP85579.1"/>
    </source>
</evidence>
<dbReference type="Proteomes" id="UP000299102">
    <property type="component" value="Unassembled WGS sequence"/>
</dbReference>
<dbReference type="EMBL" id="BGZK01001746">
    <property type="protein sequence ID" value="GBP85579.1"/>
    <property type="molecule type" value="Genomic_DNA"/>
</dbReference>
<organism evidence="1 2">
    <name type="scientific">Eumeta variegata</name>
    <name type="common">Bagworm moth</name>
    <name type="synonym">Eumeta japonica</name>
    <dbReference type="NCBI Taxonomy" id="151549"/>
    <lineage>
        <taxon>Eukaryota</taxon>
        <taxon>Metazoa</taxon>
        <taxon>Ecdysozoa</taxon>
        <taxon>Arthropoda</taxon>
        <taxon>Hexapoda</taxon>
        <taxon>Insecta</taxon>
        <taxon>Pterygota</taxon>
        <taxon>Neoptera</taxon>
        <taxon>Endopterygota</taxon>
        <taxon>Lepidoptera</taxon>
        <taxon>Glossata</taxon>
        <taxon>Ditrysia</taxon>
        <taxon>Tineoidea</taxon>
        <taxon>Psychidae</taxon>
        <taxon>Oiketicinae</taxon>
        <taxon>Eumeta</taxon>
    </lineage>
</organism>
<name>A0A4C1ZF89_EUMVA</name>
<accession>A0A4C1ZF89</accession>
<keyword evidence="2" id="KW-1185">Reference proteome</keyword>
<gene>
    <name evidence="1" type="ORF">EVAR_64570_1</name>
</gene>
<reference evidence="1 2" key="1">
    <citation type="journal article" date="2019" name="Commun. Biol.">
        <title>The bagworm genome reveals a unique fibroin gene that provides high tensile strength.</title>
        <authorList>
            <person name="Kono N."/>
            <person name="Nakamura H."/>
            <person name="Ohtoshi R."/>
            <person name="Tomita M."/>
            <person name="Numata K."/>
            <person name="Arakawa K."/>
        </authorList>
    </citation>
    <scope>NUCLEOTIDE SEQUENCE [LARGE SCALE GENOMIC DNA]</scope>
</reference>
<dbReference type="AlphaFoldDB" id="A0A4C1ZF89"/>